<dbReference type="SUPFAM" id="SSF54928">
    <property type="entry name" value="RNA-binding domain, RBD"/>
    <property type="match status" value="1"/>
</dbReference>
<evidence type="ECO:0000256" key="6">
    <source>
        <dbReference type="ARBA" id="ARBA00023242"/>
    </source>
</evidence>
<feature type="compositionally biased region" description="Acidic residues" evidence="8">
    <location>
        <begin position="131"/>
        <end position="140"/>
    </location>
</feature>
<feature type="region of interest" description="Disordered" evidence="8">
    <location>
        <begin position="407"/>
        <end position="434"/>
    </location>
</feature>
<feature type="compositionally biased region" description="Basic residues" evidence="8">
    <location>
        <begin position="90"/>
        <end position="100"/>
    </location>
</feature>
<feature type="compositionally biased region" description="Basic and acidic residues" evidence="8">
    <location>
        <begin position="238"/>
        <end position="260"/>
    </location>
</feature>
<evidence type="ECO:0000313" key="10">
    <source>
        <dbReference type="EMBL" id="CAL1712657.1"/>
    </source>
</evidence>
<evidence type="ECO:0000256" key="7">
    <source>
        <dbReference type="PROSITE-ProRule" id="PRU00176"/>
    </source>
</evidence>
<evidence type="ECO:0000256" key="3">
    <source>
        <dbReference type="ARBA" id="ARBA00007077"/>
    </source>
</evidence>
<comment type="subcellular location">
    <subcellularLocation>
        <location evidence="2">Nucleus</location>
        <location evidence="2">Nucleolus</location>
    </subcellularLocation>
</comment>
<dbReference type="PANTHER" id="PTHR23236:SF25">
    <property type="entry name" value="RNA-BINDING PROTEIN 34"/>
    <property type="match status" value="1"/>
</dbReference>
<evidence type="ECO:0000256" key="4">
    <source>
        <dbReference type="ARBA" id="ARBA00015520"/>
    </source>
</evidence>
<feature type="compositionally biased region" description="Basic and acidic residues" evidence="8">
    <location>
        <begin position="572"/>
        <end position="586"/>
    </location>
</feature>
<dbReference type="InterPro" id="IPR035979">
    <property type="entry name" value="RBD_domain_sf"/>
</dbReference>
<organism evidence="10 11">
    <name type="scientific">Somion occarium</name>
    <dbReference type="NCBI Taxonomy" id="3059160"/>
    <lineage>
        <taxon>Eukaryota</taxon>
        <taxon>Fungi</taxon>
        <taxon>Dikarya</taxon>
        <taxon>Basidiomycota</taxon>
        <taxon>Agaricomycotina</taxon>
        <taxon>Agaricomycetes</taxon>
        <taxon>Polyporales</taxon>
        <taxon>Cerrenaceae</taxon>
        <taxon>Somion</taxon>
    </lineage>
</organism>
<feature type="domain" description="RRM" evidence="9">
    <location>
        <begin position="378"/>
        <end position="494"/>
    </location>
</feature>
<keyword evidence="11" id="KW-1185">Reference proteome</keyword>
<comment type="similarity">
    <text evidence="3">Belongs to the RRM RBM34 family.</text>
</comment>
<keyword evidence="6" id="KW-0539">Nucleus</keyword>
<reference evidence="11" key="1">
    <citation type="submission" date="2024-04" db="EMBL/GenBank/DDBJ databases">
        <authorList>
            <person name="Shaw F."/>
            <person name="Minotto A."/>
        </authorList>
    </citation>
    <scope>NUCLEOTIDE SEQUENCE [LARGE SCALE GENOMIC DNA]</scope>
</reference>
<feature type="compositionally biased region" description="Basic and acidic residues" evidence="8">
    <location>
        <begin position="79"/>
        <end position="88"/>
    </location>
</feature>
<dbReference type="SMART" id="SM00360">
    <property type="entry name" value="RRM"/>
    <property type="match status" value="1"/>
</dbReference>
<accession>A0ABP1DZJ9</accession>
<evidence type="ECO:0000256" key="1">
    <source>
        <dbReference type="ARBA" id="ARBA00002475"/>
    </source>
</evidence>
<evidence type="ECO:0000256" key="2">
    <source>
        <dbReference type="ARBA" id="ARBA00004604"/>
    </source>
</evidence>
<evidence type="ECO:0000256" key="5">
    <source>
        <dbReference type="ARBA" id="ARBA00022884"/>
    </source>
</evidence>
<comment type="function">
    <text evidence="1">Involved in pre-25S rRNA processing.</text>
</comment>
<gene>
    <name evidence="10" type="ORF">GFSPODELE1_LOCUS8923</name>
</gene>
<feature type="region of interest" description="Disordered" evidence="8">
    <location>
        <begin position="498"/>
        <end position="529"/>
    </location>
</feature>
<dbReference type="Gene3D" id="3.30.70.330">
    <property type="match status" value="1"/>
</dbReference>
<dbReference type="EMBL" id="OZ037950">
    <property type="protein sequence ID" value="CAL1712657.1"/>
    <property type="molecule type" value="Genomic_DNA"/>
</dbReference>
<dbReference type="InterPro" id="IPR000504">
    <property type="entry name" value="RRM_dom"/>
</dbReference>
<feature type="compositionally biased region" description="Low complexity" evidence="8">
    <location>
        <begin position="108"/>
        <end position="125"/>
    </location>
</feature>
<keyword evidence="5 7" id="KW-0694">RNA-binding</keyword>
<feature type="compositionally biased region" description="Basic residues" evidence="8">
    <location>
        <begin position="154"/>
        <end position="163"/>
    </location>
</feature>
<feature type="region of interest" description="Disordered" evidence="8">
    <location>
        <begin position="226"/>
        <end position="280"/>
    </location>
</feature>
<proteinExistence type="inferred from homology"/>
<dbReference type="Proteomes" id="UP001497453">
    <property type="component" value="Chromosome 7"/>
</dbReference>
<sequence length="623" mass="69072">MSLSSFLLGVSSVKGKEKAIDTGLDNLFRSTAVAPVVANNPSEKSTTKTPEKDKKRKHQETEIEPAAASSSKAKRPKSEKKVESDSTSKKSTKSKSRKEKTRSDEPTSEQLESSSPQQQHKSSSQARDSEPEPSDDDEDPSQLVHESLANGGQRKGRGRHAQHKFVPTNETSEQRDLRTIFVGNVAIEVVKSKSLTKQLKRHILSFVPEAKIESVRFRSVAFQKPTAPLTTGEDDDNATDKSKSAPKAKDSRQHDRDRAASWRANKSNGDSDDEFAPNAEKTFLTPAEKKRVAYIKHEFHSSVDSVNAYIVFAHPIPEAASSRPSNLPPPKPVMNPYEAVQVAVQKADGSTFLDRTIRVDIVGKSGKKQGEMSGDPKKTVFVGNLDFASKEQDLRVFFEGLVVAERGPPSAADEDQSEDEEEDEEGEEKKTEGVKMPKTWVKRVRIIRDKDTQLGKGFAYVQFVDRDCVDEILSLEQDRLKFAKRKLRVQRCKTLPGGTKVKLSTPAKPLPSTGPTRPKAPRPSISSLIIVPKGDPSLGQKISHLSKEDRKQVKLSDADRVARRLMKKKAKALAEKGVKARDDLKERNRKRTKEKKVGGGHGGEKAKKRVRSNKALVKMNIKK</sequence>
<dbReference type="PANTHER" id="PTHR23236">
    <property type="entry name" value="EUKARYOTIC TRANSLATION INITIATION FACTOR 4B/4H"/>
    <property type="match status" value="1"/>
</dbReference>
<dbReference type="PROSITE" id="PS50102">
    <property type="entry name" value="RRM"/>
    <property type="match status" value="1"/>
</dbReference>
<name>A0ABP1DZJ9_9APHY</name>
<dbReference type="InterPro" id="IPR012677">
    <property type="entry name" value="Nucleotide-bd_a/b_plait_sf"/>
</dbReference>
<feature type="region of interest" description="Disordered" evidence="8">
    <location>
        <begin position="32"/>
        <end position="174"/>
    </location>
</feature>
<feature type="region of interest" description="Disordered" evidence="8">
    <location>
        <begin position="567"/>
        <end position="623"/>
    </location>
</feature>
<evidence type="ECO:0000313" key="11">
    <source>
        <dbReference type="Proteomes" id="UP001497453"/>
    </source>
</evidence>
<evidence type="ECO:0000259" key="9">
    <source>
        <dbReference type="PROSITE" id="PS50102"/>
    </source>
</evidence>
<protein>
    <recommendedName>
        <fullName evidence="4">Nucleolar protein 12</fullName>
    </recommendedName>
</protein>
<evidence type="ECO:0000256" key="8">
    <source>
        <dbReference type="SAM" id="MobiDB-lite"/>
    </source>
</evidence>
<feature type="compositionally biased region" description="Acidic residues" evidence="8">
    <location>
        <begin position="412"/>
        <end position="426"/>
    </location>
</feature>